<keyword evidence="4" id="KW-1185">Reference proteome</keyword>
<evidence type="ECO:0000256" key="1">
    <source>
        <dbReference type="ARBA" id="ARBA00022481"/>
    </source>
</evidence>
<dbReference type="InterPro" id="IPR000983">
    <property type="entry name" value="Bac_GSPG_pilin"/>
</dbReference>
<reference evidence="3 4" key="1">
    <citation type="submission" date="2020-07" db="EMBL/GenBank/DDBJ databases">
        <authorList>
            <person name="Feng X."/>
        </authorList>
    </citation>
    <scope>NUCLEOTIDE SEQUENCE [LARGE SCALE GENOMIC DNA]</scope>
    <source>
        <strain evidence="3 4">JCM23202</strain>
    </source>
</reference>
<comment type="caution">
    <text evidence="3">The sequence shown here is derived from an EMBL/GenBank/DDBJ whole genome shotgun (WGS) entry which is preliminary data.</text>
</comment>
<feature type="transmembrane region" description="Helical" evidence="2">
    <location>
        <begin position="15"/>
        <end position="40"/>
    </location>
</feature>
<dbReference type="RefSeq" id="WP_185659262.1">
    <property type="nucleotide sequence ID" value="NZ_CAWPOO010000006.1"/>
</dbReference>
<evidence type="ECO:0000313" key="4">
    <source>
        <dbReference type="Proteomes" id="UP000526501"/>
    </source>
</evidence>
<sequence length="180" mass="20185">MNPNFAHSQAHSRQAFTLLEIVTVMVVLSILVSVSLGFLLNSREGARVSRAEADMQVIQQGLEKYRARFGDYPRIPTEYVGLGDVDTKEEYLLNALFGRIGPAHQAVSDLPVMLNSAILEYANKGLPISELQSNWIVDPWGEAYFYDYQPDSDEWVKFGYELYSAGPDGEFDTEDDILAP</sequence>
<evidence type="ECO:0000313" key="3">
    <source>
        <dbReference type="EMBL" id="MBC2605382.1"/>
    </source>
</evidence>
<dbReference type="PRINTS" id="PR00813">
    <property type="entry name" value="BCTERIALGSPG"/>
</dbReference>
<dbReference type="InterPro" id="IPR045584">
    <property type="entry name" value="Pilin-like"/>
</dbReference>
<keyword evidence="2" id="KW-0812">Transmembrane</keyword>
<evidence type="ECO:0000256" key="2">
    <source>
        <dbReference type="SAM" id="Phobius"/>
    </source>
</evidence>
<dbReference type="Pfam" id="PF07963">
    <property type="entry name" value="N_methyl"/>
    <property type="match status" value="1"/>
</dbReference>
<keyword evidence="2" id="KW-1133">Transmembrane helix</keyword>
<keyword evidence="2" id="KW-0472">Membrane</keyword>
<dbReference type="NCBIfam" id="TIGR02532">
    <property type="entry name" value="IV_pilin_GFxxxE"/>
    <property type="match status" value="1"/>
</dbReference>
<dbReference type="Gene3D" id="3.30.700.10">
    <property type="entry name" value="Glycoprotein, Type 4 Pilin"/>
    <property type="match status" value="1"/>
</dbReference>
<dbReference type="AlphaFoldDB" id="A0A7X1B4B1"/>
<accession>A0A7X1B4B1</accession>
<dbReference type="GO" id="GO:0015627">
    <property type="term" value="C:type II protein secretion system complex"/>
    <property type="evidence" value="ECO:0007669"/>
    <property type="project" value="InterPro"/>
</dbReference>
<gene>
    <name evidence="3" type="ORF">H5P27_04930</name>
</gene>
<protein>
    <submittedName>
        <fullName evidence="3">Prepilin-type N-terminal cleavage/methylation domain-containing protein</fullName>
    </submittedName>
</protein>
<name>A0A7X1B4B1_9BACT</name>
<organism evidence="3 4">
    <name type="scientific">Pelagicoccus albus</name>
    <dbReference type="NCBI Taxonomy" id="415222"/>
    <lineage>
        <taxon>Bacteria</taxon>
        <taxon>Pseudomonadati</taxon>
        <taxon>Verrucomicrobiota</taxon>
        <taxon>Opitutia</taxon>
        <taxon>Puniceicoccales</taxon>
        <taxon>Pelagicoccaceae</taxon>
        <taxon>Pelagicoccus</taxon>
    </lineage>
</organism>
<dbReference type="Proteomes" id="UP000526501">
    <property type="component" value="Unassembled WGS sequence"/>
</dbReference>
<dbReference type="GO" id="GO:0015628">
    <property type="term" value="P:protein secretion by the type II secretion system"/>
    <property type="evidence" value="ECO:0007669"/>
    <property type="project" value="InterPro"/>
</dbReference>
<dbReference type="InterPro" id="IPR012902">
    <property type="entry name" value="N_methyl_site"/>
</dbReference>
<proteinExistence type="predicted"/>
<dbReference type="EMBL" id="JACHVC010000006">
    <property type="protein sequence ID" value="MBC2605382.1"/>
    <property type="molecule type" value="Genomic_DNA"/>
</dbReference>
<dbReference type="SUPFAM" id="SSF54523">
    <property type="entry name" value="Pili subunits"/>
    <property type="match status" value="1"/>
</dbReference>
<keyword evidence="1" id="KW-0488">Methylation</keyword>